<name>A0A937W5Q4_UNCTE</name>
<sequence length="115" mass="13110">MRYWRFHHPHPRVQLQMEVVLLPSYGVPNEQIQPIGGLSKATRYRYLYAYRDGGVERLNTLRFPRQASALVPQRTTLAAHLRAQPPATVAAAAAQIEALTGIKRGLTQTRQFFKK</sequence>
<protein>
    <submittedName>
        <fullName evidence="1">Uncharacterized protein</fullName>
    </submittedName>
</protein>
<dbReference type="EMBL" id="VGLS01000624">
    <property type="protein sequence ID" value="MBM3225596.1"/>
    <property type="molecule type" value="Genomic_DNA"/>
</dbReference>
<organism evidence="1 2">
    <name type="scientific">Tectimicrobiota bacterium</name>
    <dbReference type="NCBI Taxonomy" id="2528274"/>
    <lineage>
        <taxon>Bacteria</taxon>
        <taxon>Pseudomonadati</taxon>
        <taxon>Nitrospinota/Tectimicrobiota group</taxon>
        <taxon>Candidatus Tectimicrobiota</taxon>
    </lineage>
</organism>
<reference evidence="1" key="1">
    <citation type="submission" date="2019-03" db="EMBL/GenBank/DDBJ databases">
        <title>Lake Tanganyika Metagenome-Assembled Genomes (MAGs).</title>
        <authorList>
            <person name="Tran P."/>
        </authorList>
    </citation>
    <scope>NUCLEOTIDE SEQUENCE</scope>
    <source>
        <strain evidence="1">K_DeepCast_65m_m2_066</strain>
    </source>
</reference>
<evidence type="ECO:0000313" key="1">
    <source>
        <dbReference type="EMBL" id="MBM3225596.1"/>
    </source>
</evidence>
<dbReference type="AlphaFoldDB" id="A0A937W5Q4"/>
<gene>
    <name evidence="1" type="ORF">FJZ47_17605</name>
</gene>
<dbReference type="Proteomes" id="UP000712673">
    <property type="component" value="Unassembled WGS sequence"/>
</dbReference>
<accession>A0A937W5Q4</accession>
<comment type="caution">
    <text evidence="1">The sequence shown here is derived from an EMBL/GenBank/DDBJ whole genome shotgun (WGS) entry which is preliminary data.</text>
</comment>
<evidence type="ECO:0000313" key="2">
    <source>
        <dbReference type="Proteomes" id="UP000712673"/>
    </source>
</evidence>
<proteinExistence type="predicted"/>